<reference evidence="1" key="1">
    <citation type="submission" date="2023-03" db="EMBL/GenBank/DDBJ databases">
        <title>Massive genome expansion in bonnet fungi (Mycena s.s.) driven by repeated elements and novel gene families across ecological guilds.</title>
        <authorList>
            <consortium name="Lawrence Berkeley National Laboratory"/>
            <person name="Harder C.B."/>
            <person name="Miyauchi S."/>
            <person name="Viragh M."/>
            <person name="Kuo A."/>
            <person name="Thoen E."/>
            <person name="Andreopoulos B."/>
            <person name="Lu D."/>
            <person name="Skrede I."/>
            <person name="Drula E."/>
            <person name="Henrissat B."/>
            <person name="Morin E."/>
            <person name="Kohler A."/>
            <person name="Barry K."/>
            <person name="LaButti K."/>
            <person name="Morin E."/>
            <person name="Salamov A."/>
            <person name="Lipzen A."/>
            <person name="Mereny Z."/>
            <person name="Hegedus B."/>
            <person name="Baldrian P."/>
            <person name="Stursova M."/>
            <person name="Weitz H."/>
            <person name="Taylor A."/>
            <person name="Grigoriev I.V."/>
            <person name="Nagy L.G."/>
            <person name="Martin F."/>
            <person name="Kauserud H."/>
        </authorList>
    </citation>
    <scope>NUCLEOTIDE SEQUENCE</scope>
    <source>
        <strain evidence="1">CBHHK188m</strain>
    </source>
</reference>
<name>A0AAD7K2A9_9AGAR</name>
<evidence type="ECO:0000313" key="2">
    <source>
        <dbReference type="Proteomes" id="UP001215280"/>
    </source>
</evidence>
<accession>A0AAD7K2A9</accession>
<sequence>MDRTYILLKVIRWRIPSRVHTKTARSFRMPSPESSHSPLRIGPWEIRAATSLKRAKVNGEEWCLGEMYHDQCSAGFYDGHFWTKPSWPYMATSLGPMAIYAPISCPLNGHAYQGWMCYLQVFWWLLLYNSWPGADYAYLGHPELSEEVQQGGGPDSGTELVKDVSVLSERHFSLAVPGCRWCSCRQLTGTKAWAGVRGGRWGQAEEHIRTIGVDHYIPRVGRFEAKQNGSPFSV</sequence>
<keyword evidence="2" id="KW-1185">Reference proteome</keyword>
<dbReference type="Proteomes" id="UP001215280">
    <property type="component" value="Unassembled WGS sequence"/>
</dbReference>
<comment type="caution">
    <text evidence="1">The sequence shown here is derived from an EMBL/GenBank/DDBJ whole genome shotgun (WGS) entry which is preliminary data.</text>
</comment>
<protein>
    <submittedName>
        <fullName evidence="1">Uncharacterized protein</fullName>
    </submittedName>
</protein>
<gene>
    <name evidence="1" type="ORF">DFH07DRAFT_766465</name>
</gene>
<evidence type="ECO:0000313" key="1">
    <source>
        <dbReference type="EMBL" id="KAJ7776761.1"/>
    </source>
</evidence>
<dbReference type="EMBL" id="JARJLG010000011">
    <property type="protein sequence ID" value="KAJ7776761.1"/>
    <property type="molecule type" value="Genomic_DNA"/>
</dbReference>
<dbReference type="AlphaFoldDB" id="A0AAD7K2A9"/>
<proteinExistence type="predicted"/>
<organism evidence="1 2">
    <name type="scientific">Mycena maculata</name>
    <dbReference type="NCBI Taxonomy" id="230809"/>
    <lineage>
        <taxon>Eukaryota</taxon>
        <taxon>Fungi</taxon>
        <taxon>Dikarya</taxon>
        <taxon>Basidiomycota</taxon>
        <taxon>Agaricomycotina</taxon>
        <taxon>Agaricomycetes</taxon>
        <taxon>Agaricomycetidae</taxon>
        <taxon>Agaricales</taxon>
        <taxon>Marasmiineae</taxon>
        <taxon>Mycenaceae</taxon>
        <taxon>Mycena</taxon>
    </lineage>
</organism>